<dbReference type="SUPFAM" id="SSF52540">
    <property type="entry name" value="P-loop containing nucleoside triphosphate hydrolases"/>
    <property type="match status" value="1"/>
</dbReference>
<accession>A0ABT3MQI0</accession>
<evidence type="ECO:0008006" key="3">
    <source>
        <dbReference type="Google" id="ProtNLM"/>
    </source>
</evidence>
<reference evidence="1 2" key="1">
    <citation type="submission" date="2022-10" db="EMBL/GenBank/DDBJ databases">
        <title>High-quality genome sequences of two octocoral-associated bacteria, Endozoicomonas euniceicola EF212 and Endozoicomonas gorgoniicola PS125.</title>
        <authorList>
            <person name="Chiou Y.-J."/>
            <person name="Chen Y.-H."/>
        </authorList>
    </citation>
    <scope>NUCLEOTIDE SEQUENCE [LARGE SCALE GENOMIC DNA]</scope>
    <source>
        <strain evidence="1 2">PS125</strain>
    </source>
</reference>
<dbReference type="Gene3D" id="3.40.50.300">
    <property type="entry name" value="P-loop containing nucleotide triphosphate hydrolases"/>
    <property type="match status" value="1"/>
</dbReference>
<gene>
    <name evidence="1" type="ORF">NX722_03010</name>
</gene>
<dbReference type="RefSeq" id="WP_262566663.1">
    <property type="nucleotide sequence ID" value="NZ_JAPFCC010000001.1"/>
</dbReference>
<evidence type="ECO:0000313" key="2">
    <source>
        <dbReference type="Proteomes" id="UP001209854"/>
    </source>
</evidence>
<sequence length="156" mass="17659">MKIAHINPDNYLETNEGRVWTPERSKAAWESAYLDFENILKRSSGIADVYIVFGVQGSGKTTWIRNHEPTKPSIYFDAALPAKKHRIQAISIAKKYAKQIHGVWIKVPLVIAKSQNMARSQDKQVSESAIESVFKQLEAPEQSEGFDHQIILSTHL</sequence>
<keyword evidence="2" id="KW-1185">Reference proteome</keyword>
<dbReference type="InterPro" id="IPR027417">
    <property type="entry name" value="P-loop_NTPase"/>
</dbReference>
<name>A0ABT3MQI0_9GAMM</name>
<proteinExistence type="predicted"/>
<protein>
    <recommendedName>
        <fullName evidence="3">ATP-binding protein</fullName>
    </recommendedName>
</protein>
<dbReference type="EMBL" id="JAPFCC010000001">
    <property type="protein sequence ID" value="MCW7551630.1"/>
    <property type="molecule type" value="Genomic_DNA"/>
</dbReference>
<comment type="caution">
    <text evidence="1">The sequence shown here is derived from an EMBL/GenBank/DDBJ whole genome shotgun (WGS) entry which is preliminary data.</text>
</comment>
<organism evidence="1 2">
    <name type="scientific">Endozoicomonas gorgoniicola</name>
    <dbReference type="NCBI Taxonomy" id="1234144"/>
    <lineage>
        <taxon>Bacteria</taxon>
        <taxon>Pseudomonadati</taxon>
        <taxon>Pseudomonadota</taxon>
        <taxon>Gammaproteobacteria</taxon>
        <taxon>Oceanospirillales</taxon>
        <taxon>Endozoicomonadaceae</taxon>
        <taxon>Endozoicomonas</taxon>
    </lineage>
</organism>
<evidence type="ECO:0000313" key="1">
    <source>
        <dbReference type="EMBL" id="MCW7551630.1"/>
    </source>
</evidence>
<dbReference type="Proteomes" id="UP001209854">
    <property type="component" value="Unassembled WGS sequence"/>
</dbReference>